<dbReference type="PANTHER" id="PTHR32179:SF3">
    <property type="entry name" value="NICOTINATE-NUCLEOTIDE PYROPHOSPHORYLASE [CARBOXYLATING]"/>
    <property type="match status" value="1"/>
</dbReference>
<evidence type="ECO:0000313" key="16">
    <source>
        <dbReference type="EMBL" id="ALS74836.1"/>
    </source>
</evidence>
<keyword evidence="6" id="KW-0662">Pyridine nucleotide biosynthesis</keyword>
<evidence type="ECO:0000256" key="5">
    <source>
        <dbReference type="ARBA" id="ARBA00011944"/>
    </source>
</evidence>
<evidence type="ECO:0000256" key="4">
    <source>
        <dbReference type="ARBA" id="ARBA00011218"/>
    </source>
</evidence>
<feature type="domain" description="Quinolinate phosphoribosyl transferase N-terminal" evidence="15">
    <location>
        <begin position="27"/>
        <end position="106"/>
    </location>
</feature>
<dbReference type="SUPFAM" id="SSF54675">
    <property type="entry name" value="Nicotinate/Quinolinate PRTase N-terminal domain-like"/>
    <property type="match status" value="1"/>
</dbReference>
<evidence type="ECO:0000256" key="8">
    <source>
        <dbReference type="ARBA" id="ARBA00022679"/>
    </source>
</evidence>
<dbReference type="GO" id="GO:0009435">
    <property type="term" value="P:NAD+ biosynthetic process"/>
    <property type="evidence" value="ECO:0007669"/>
    <property type="project" value="UniProtKB-UniPathway"/>
</dbReference>
<accession>A0A0U2Z6I9</accession>
<keyword evidence="17" id="KW-1185">Reference proteome</keyword>
<evidence type="ECO:0000256" key="10">
    <source>
        <dbReference type="ARBA" id="ARBA00047445"/>
    </source>
</evidence>
<dbReference type="InterPro" id="IPR013785">
    <property type="entry name" value="Aldolase_TIM"/>
</dbReference>
<dbReference type="EMBL" id="CP013659">
    <property type="protein sequence ID" value="ALS74836.1"/>
    <property type="molecule type" value="Genomic_DNA"/>
</dbReference>
<comment type="subunit">
    <text evidence="4">Hexamer formed by 3 homodimers.</text>
</comment>
<dbReference type="InterPro" id="IPR037128">
    <property type="entry name" value="Quinolinate_PRibosylTase_N_sf"/>
</dbReference>
<dbReference type="InterPro" id="IPR002638">
    <property type="entry name" value="Quinolinate_PRibosylTrfase_C"/>
</dbReference>
<feature type="binding site" evidence="13">
    <location>
        <position position="163"/>
    </location>
    <ligand>
        <name>substrate</name>
    </ligand>
</feature>
<dbReference type="Gene3D" id="3.90.1170.20">
    <property type="entry name" value="Quinolinate phosphoribosyl transferase, N-terminal domain"/>
    <property type="match status" value="1"/>
</dbReference>
<feature type="binding site" evidence="13">
    <location>
        <position position="153"/>
    </location>
    <ligand>
        <name>substrate</name>
    </ligand>
</feature>
<comment type="pathway">
    <text evidence="2">Cofactor biosynthesis; NAD(+) biosynthesis; nicotinate D-ribonucleotide from quinolinate: step 1/1.</text>
</comment>
<keyword evidence="8 12" id="KW-0808">Transferase</keyword>
<dbReference type="InterPro" id="IPR004393">
    <property type="entry name" value="NadC"/>
</dbReference>
<dbReference type="UniPathway" id="UPA00253">
    <property type="reaction ID" value="UER00331"/>
</dbReference>
<name>A0A0U2Z6I9_9BACL</name>
<evidence type="ECO:0000259" key="14">
    <source>
        <dbReference type="Pfam" id="PF01729"/>
    </source>
</evidence>
<comment type="similarity">
    <text evidence="3 12">Belongs to the NadC/ModD family.</text>
</comment>
<dbReference type="GO" id="GO:0034213">
    <property type="term" value="P:quinolinate catabolic process"/>
    <property type="evidence" value="ECO:0007669"/>
    <property type="project" value="TreeGrafter"/>
</dbReference>
<evidence type="ECO:0000256" key="12">
    <source>
        <dbReference type="PIRNR" id="PIRNR006250"/>
    </source>
</evidence>
<dbReference type="GO" id="GO:0005737">
    <property type="term" value="C:cytoplasm"/>
    <property type="evidence" value="ECO:0007669"/>
    <property type="project" value="TreeGrafter"/>
</dbReference>
<dbReference type="OrthoDB" id="9782546at2"/>
<dbReference type="KEGG" id="prt:AUC31_06175"/>
<dbReference type="STRING" id="200991.AUC31_06175"/>
<dbReference type="PANTHER" id="PTHR32179">
    <property type="entry name" value="NICOTINATE-NUCLEOTIDE PYROPHOSPHORYLASE [CARBOXYLATING]"/>
    <property type="match status" value="1"/>
</dbReference>
<dbReference type="InterPro" id="IPR036068">
    <property type="entry name" value="Nicotinate_pribotase-like_C"/>
</dbReference>
<dbReference type="Gene3D" id="3.20.20.70">
    <property type="entry name" value="Aldolase class I"/>
    <property type="match status" value="1"/>
</dbReference>
<evidence type="ECO:0000256" key="2">
    <source>
        <dbReference type="ARBA" id="ARBA00004893"/>
    </source>
</evidence>
<dbReference type="GO" id="GO:0004514">
    <property type="term" value="F:nicotinate-nucleotide diphosphorylase (carboxylating) activity"/>
    <property type="evidence" value="ECO:0007669"/>
    <property type="project" value="UniProtKB-EC"/>
</dbReference>
<evidence type="ECO:0000256" key="13">
    <source>
        <dbReference type="PIRSR" id="PIRSR006250-1"/>
    </source>
</evidence>
<dbReference type="AlphaFoldDB" id="A0A0U2Z6I9"/>
<feature type="binding site" evidence="13">
    <location>
        <position position="193"/>
    </location>
    <ligand>
        <name>substrate</name>
    </ligand>
</feature>
<evidence type="ECO:0000256" key="11">
    <source>
        <dbReference type="ARBA" id="ARBA00069173"/>
    </source>
</evidence>
<organism evidence="16 17">
    <name type="scientific">Planococcus rifietoensis</name>
    <dbReference type="NCBI Taxonomy" id="200991"/>
    <lineage>
        <taxon>Bacteria</taxon>
        <taxon>Bacillati</taxon>
        <taxon>Bacillota</taxon>
        <taxon>Bacilli</taxon>
        <taxon>Bacillales</taxon>
        <taxon>Caryophanaceae</taxon>
        <taxon>Planococcus</taxon>
    </lineage>
</organism>
<evidence type="ECO:0000256" key="7">
    <source>
        <dbReference type="ARBA" id="ARBA00022676"/>
    </source>
</evidence>
<reference evidence="16" key="1">
    <citation type="submission" date="2016-01" db="EMBL/GenBank/DDBJ databases">
        <title>Complete genome of Planococcus rifietoensis type strain M8.</title>
        <authorList>
            <person name="See-Too W.S."/>
        </authorList>
    </citation>
    <scope>NUCLEOTIDE SEQUENCE [LARGE SCALE GENOMIC DNA]</scope>
    <source>
        <strain evidence="16">M8</strain>
    </source>
</reference>
<dbReference type="PIRSF" id="PIRSF006250">
    <property type="entry name" value="NadC_ModD"/>
    <property type="match status" value="1"/>
</dbReference>
<evidence type="ECO:0000259" key="15">
    <source>
        <dbReference type="Pfam" id="PF02749"/>
    </source>
</evidence>
<dbReference type="FunFam" id="3.20.20.70:FF:000030">
    <property type="entry name" value="Nicotinate-nucleotide pyrophosphorylase, carboxylating"/>
    <property type="match status" value="1"/>
</dbReference>
<comment type="function">
    <text evidence="1">Involved in the catabolism of quinolinic acid (QA).</text>
</comment>
<dbReference type="NCBIfam" id="TIGR00078">
    <property type="entry name" value="nadC"/>
    <property type="match status" value="1"/>
</dbReference>
<dbReference type="EC" id="2.4.2.19" evidence="5"/>
<dbReference type="Pfam" id="PF01729">
    <property type="entry name" value="QRPTase_C"/>
    <property type="match status" value="1"/>
</dbReference>
<feature type="binding site" evidence="13">
    <location>
        <begin position="258"/>
        <end position="260"/>
    </location>
    <ligand>
        <name>substrate</name>
    </ligand>
</feature>
<feature type="binding site" evidence="13">
    <location>
        <begin position="129"/>
        <end position="131"/>
    </location>
    <ligand>
        <name>substrate</name>
    </ligand>
</feature>
<protein>
    <recommendedName>
        <fullName evidence="11">Probable nicotinate-nucleotide pyrophosphorylase [carboxylating]</fullName>
        <ecNumber evidence="5">2.4.2.19</ecNumber>
    </recommendedName>
    <alternativeName>
        <fullName evidence="9">Quinolinate phosphoribosyltransferase [decarboxylating]</fullName>
    </alternativeName>
</protein>
<dbReference type="InterPro" id="IPR022412">
    <property type="entry name" value="Quinolinate_PRibosylTrfase_N"/>
</dbReference>
<evidence type="ECO:0000256" key="9">
    <source>
        <dbReference type="ARBA" id="ARBA00033102"/>
    </source>
</evidence>
<dbReference type="RefSeq" id="WP_058381543.1">
    <property type="nucleotide sequence ID" value="NZ_CP013659.2"/>
</dbReference>
<keyword evidence="7 12" id="KW-0328">Glycosyltransferase</keyword>
<gene>
    <name evidence="16" type="ORF">AUC31_06175</name>
</gene>
<dbReference type="InterPro" id="IPR027277">
    <property type="entry name" value="NadC/ModD"/>
</dbReference>
<evidence type="ECO:0000256" key="1">
    <source>
        <dbReference type="ARBA" id="ARBA00003237"/>
    </source>
</evidence>
<feature type="binding site" evidence="13">
    <location>
        <position position="96"/>
    </location>
    <ligand>
        <name>substrate</name>
    </ligand>
</feature>
<evidence type="ECO:0000256" key="6">
    <source>
        <dbReference type="ARBA" id="ARBA00022642"/>
    </source>
</evidence>
<dbReference type="Pfam" id="PF02749">
    <property type="entry name" value="QRPTase_N"/>
    <property type="match status" value="1"/>
</dbReference>
<dbReference type="Proteomes" id="UP000067683">
    <property type="component" value="Chromosome"/>
</dbReference>
<comment type="catalytic activity">
    <reaction evidence="10">
        <text>nicotinate beta-D-ribonucleotide + CO2 + diphosphate = quinolinate + 5-phospho-alpha-D-ribose 1-diphosphate + 2 H(+)</text>
        <dbReference type="Rhea" id="RHEA:12733"/>
        <dbReference type="ChEBI" id="CHEBI:15378"/>
        <dbReference type="ChEBI" id="CHEBI:16526"/>
        <dbReference type="ChEBI" id="CHEBI:29959"/>
        <dbReference type="ChEBI" id="CHEBI:33019"/>
        <dbReference type="ChEBI" id="CHEBI:57502"/>
        <dbReference type="ChEBI" id="CHEBI:58017"/>
        <dbReference type="EC" id="2.4.2.19"/>
    </reaction>
</comment>
<sequence>MNRLKAEQALTQFLLEDIGDRDVSSVLFDRTDTGAALVRMKQSGVVAGLDCYEWGYRLLDASVEVELLKQDGDRVEAGEAIVKITGPIASLLAGERVLLNLVQRMSGVATLTAKCVEALDSGHTRIVDTRKTTPGLRMFEKYAVRAGGGFNHRNGLYDAVMLKDNHIAAAGSITEAVKKVRDSLGHMTMIEVEVETEQQLMEAIDARPDTIMFDNQTPETIRRWVQLVPDTIRTEASGGIDLEKLSDYRDTGVDVISIGALTHSVSNLDISMNLSISPKEAVIS</sequence>
<evidence type="ECO:0000256" key="3">
    <source>
        <dbReference type="ARBA" id="ARBA00009400"/>
    </source>
</evidence>
<dbReference type="FunFam" id="3.90.1170.20:FF:000001">
    <property type="entry name" value="Nicotinate-nucleotide diphosphorylase (Carboxylating)"/>
    <property type="match status" value="1"/>
</dbReference>
<evidence type="ECO:0000313" key="17">
    <source>
        <dbReference type="Proteomes" id="UP000067683"/>
    </source>
</evidence>
<dbReference type="SUPFAM" id="SSF51690">
    <property type="entry name" value="Nicotinate/Quinolinate PRTase C-terminal domain-like"/>
    <property type="match status" value="1"/>
</dbReference>
<feature type="domain" description="Quinolinate phosphoribosyl transferase C-terminal" evidence="14">
    <location>
        <begin position="108"/>
        <end position="272"/>
    </location>
</feature>
<feature type="binding site" evidence="13">
    <location>
        <position position="214"/>
    </location>
    <ligand>
        <name>substrate</name>
    </ligand>
</feature>
<feature type="binding site" evidence="13">
    <location>
        <begin position="237"/>
        <end position="239"/>
    </location>
    <ligand>
        <name>substrate</name>
    </ligand>
</feature>
<dbReference type="CDD" id="cd01572">
    <property type="entry name" value="QPRTase"/>
    <property type="match status" value="1"/>
</dbReference>
<proteinExistence type="inferred from homology"/>